<feature type="transmembrane region" description="Helical" evidence="13">
    <location>
        <begin position="126"/>
        <end position="143"/>
    </location>
</feature>
<dbReference type="Pfam" id="PF00361">
    <property type="entry name" value="Proton_antipo_M"/>
    <property type="match status" value="1"/>
</dbReference>
<feature type="transmembrane region" description="Helical" evidence="13">
    <location>
        <begin position="296"/>
        <end position="316"/>
    </location>
</feature>
<keyword evidence="7 13" id="KW-0618">Plastoquinone</keyword>
<dbReference type="InterPro" id="IPR001750">
    <property type="entry name" value="ND/Mrp_TM"/>
</dbReference>
<feature type="domain" description="NAD(P)H-quinone oxidoreductase subunit 2 N-terminal" evidence="15">
    <location>
        <begin position="18"/>
        <end position="117"/>
    </location>
</feature>
<accession>A0A0U2EYJ3</accession>
<name>A0A0U2EYJ3_9BRAS</name>
<feature type="transmembrane region" description="Helical" evidence="13">
    <location>
        <begin position="99"/>
        <end position="119"/>
    </location>
</feature>
<dbReference type="NCBIfam" id="TIGR01770">
    <property type="entry name" value="NDH_I_N"/>
    <property type="match status" value="1"/>
</dbReference>
<keyword evidence="5 13" id="KW-0874">Quinone</keyword>
<evidence type="ECO:0000256" key="8">
    <source>
        <dbReference type="ARBA" id="ARBA00022967"/>
    </source>
</evidence>
<dbReference type="GO" id="GO:0008137">
    <property type="term" value="F:NADH dehydrogenase (ubiquinone) activity"/>
    <property type="evidence" value="ECO:0007669"/>
    <property type="project" value="InterPro"/>
</dbReference>
<dbReference type="GO" id="GO:0042773">
    <property type="term" value="P:ATP synthesis coupled electron transport"/>
    <property type="evidence" value="ECO:0007669"/>
    <property type="project" value="InterPro"/>
</dbReference>
<keyword evidence="16" id="KW-0934">Plastid</keyword>
<evidence type="ECO:0000256" key="5">
    <source>
        <dbReference type="ARBA" id="ARBA00022719"/>
    </source>
</evidence>
<keyword evidence="12 13" id="KW-0472">Membrane</keyword>
<evidence type="ECO:0000313" key="16">
    <source>
        <dbReference type="EMBL" id="AKS28830.1"/>
    </source>
</evidence>
<dbReference type="InterPro" id="IPR010096">
    <property type="entry name" value="NADH-Q_OxRdtase_suN/2"/>
</dbReference>
<dbReference type="HAMAP" id="MF_00445">
    <property type="entry name" value="NDH1_NuoN_1"/>
    <property type="match status" value="1"/>
</dbReference>
<geneLocation type="chloroplast" evidence="16"/>
<keyword evidence="11 13" id="KW-0793">Thylakoid</keyword>
<dbReference type="EMBL" id="KR029093">
    <property type="protein sequence ID" value="AKS28830.1"/>
    <property type="molecule type" value="Genomic_DNA"/>
</dbReference>
<evidence type="ECO:0000256" key="11">
    <source>
        <dbReference type="ARBA" id="ARBA00023078"/>
    </source>
</evidence>
<evidence type="ECO:0000256" key="2">
    <source>
        <dbReference type="ARBA" id="ARBA00022448"/>
    </source>
</evidence>
<evidence type="ECO:0000256" key="7">
    <source>
        <dbReference type="ARBA" id="ARBA00022957"/>
    </source>
</evidence>
<keyword evidence="10 13" id="KW-0520">NAD</keyword>
<feature type="transmembrane region" description="Helical" evidence="13">
    <location>
        <begin position="223"/>
        <end position="244"/>
    </location>
</feature>
<sequence>MIWHVQNENFILDSTRIFMKAFHLLLFDGSFIFPECILIFGLILLLMIDLTSDQKDIPWLYFISSTSFVMSITALLFRWREEPMISFSGNFQTNNFNEIFQFLILLCSTLCIPLSVEYIECTEMAITEFLLFILTATLGGMFLCGANDLITIFVAPECFSLCSYLLSGYTKKDVRSNEATMKYLLMGGASSSILVHGFSWLYGSSGGEIELQEIVNGLINTQMYNSPGISIALIFITVGIGFKLSLAPSHQWTPDVYEGSPTPVVAFLSVTSKVAASASATRIFDIPFYFSSNEWHLLLEILAILSMILGNLIAITQTSMKRMLAYSSIGQIGYVIIGIIVGDSNGGYASMITYMLFYIAMNLGTFACIILFGLRTGTDNIRDYAGLYTKDPFLALSLALCLLSLGGLPPLAGFFGKLHLFWCGWQAGLYFLVSIGLLTSVLSIYYYLKIIKLLMTGRNQEITPHVRNYRISPLRSNNSIELSMIVCVIASTIPGISMNPIIAIAQDTLFSF</sequence>
<comment type="catalytic activity">
    <reaction evidence="13">
        <text>a plastoquinone + NADPH + (n+1) H(+)(in) = a plastoquinol + NADP(+) + n H(+)(out)</text>
        <dbReference type="Rhea" id="RHEA:42612"/>
        <dbReference type="Rhea" id="RHEA-COMP:9561"/>
        <dbReference type="Rhea" id="RHEA-COMP:9562"/>
        <dbReference type="ChEBI" id="CHEBI:15378"/>
        <dbReference type="ChEBI" id="CHEBI:17757"/>
        <dbReference type="ChEBI" id="CHEBI:57783"/>
        <dbReference type="ChEBI" id="CHEBI:58349"/>
        <dbReference type="ChEBI" id="CHEBI:62192"/>
    </reaction>
</comment>
<dbReference type="InterPro" id="IPR045693">
    <property type="entry name" value="Ndh2_N"/>
</dbReference>
<feature type="transmembrane region" description="Helical" evidence="13">
    <location>
        <begin position="323"/>
        <end position="342"/>
    </location>
</feature>
<gene>
    <name evidence="13 16" type="primary">ndhB</name>
</gene>
<evidence type="ECO:0000256" key="3">
    <source>
        <dbReference type="ARBA" id="ARBA00022528"/>
    </source>
</evidence>
<dbReference type="AlphaFoldDB" id="A0A0U2EYJ3"/>
<evidence type="ECO:0000256" key="1">
    <source>
        <dbReference type="ARBA" id="ARBA00004141"/>
    </source>
</evidence>
<dbReference type="EMBL" id="KR029093">
    <property type="protein sequence ID" value="AKS28815.1"/>
    <property type="molecule type" value="Genomic_DNA"/>
</dbReference>
<dbReference type="EC" id="7.1.1.-" evidence="13"/>
<dbReference type="KEGG" id="crb:25194363"/>
<evidence type="ECO:0000259" key="14">
    <source>
        <dbReference type="Pfam" id="PF00361"/>
    </source>
</evidence>
<dbReference type="GO" id="GO:0009535">
    <property type="term" value="C:chloroplast thylakoid membrane"/>
    <property type="evidence" value="ECO:0007669"/>
    <property type="project" value="UniProtKB-SubCell"/>
</dbReference>
<keyword evidence="3 16" id="KW-0150">Chloroplast</keyword>
<dbReference type="GO" id="GO:0019684">
    <property type="term" value="P:photosynthesis, light reaction"/>
    <property type="evidence" value="ECO:0007669"/>
    <property type="project" value="UniProtKB-UniRule"/>
</dbReference>
<keyword evidence="4 13" id="KW-0812">Transmembrane</keyword>
<feature type="transmembrane region" description="Helical" evidence="13">
    <location>
        <begin position="482"/>
        <end position="505"/>
    </location>
</feature>
<evidence type="ECO:0000256" key="13">
    <source>
        <dbReference type="HAMAP-Rule" id="MF_00445"/>
    </source>
</evidence>
<dbReference type="GeneID" id="25194328"/>
<feature type="transmembrane region" description="Helical" evidence="13">
    <location>
        <begin position="393"/>
        <end position="415"/>
    </location>
</feature>
<feature type="transmembrane region" description="Helical" evidence="13">
    <location>
        <begin position="427"/>
        <end position="448"/>
    </location>
</feature>
<keyword evidence="8 13" id="KW-1278">Translocase</keyword>
<evidence type="ECO:0000256" key="4">
    <source>
        <dbReference type="ARBA" id="ARBA00022692"/>
    </source>
</evidence>
<comment type="subunit">
    <text evidence="13">NDH is composed of at least 16 different subunits, 5 of which are encoded in the nucleus.</text>
</comment>
<organism evidence="16">
    <name type="scientific">Capsella rubella</name>
    <dbReference type="NCBI Taxonomy" id="81985"/>
    <lineage>
        <taxon>Eukaryota</taxon>
        <taxon>Viridiplantae</taxon>
        <taxon>Streptophyta</taxon>
        <taxon>Embryophyta</taxon>
        <taxon>Tracheophyta</taxon>
        <taxon>Spermatophyta</taxon>
        <taxon>Magnoliopsida</taxon>
        <taxon>eudicotyledons</taxon>
        <taxon>Gunneridae</taxon>
        <taxon>Pentapetalae</taxon>
        <taxon>rosids</taxon>
        <taxon>malvids</taxon>
        <taxon>Brassicales</taxon>
        <taxon>Brassicaceae</taxon>
        <taxon>Camelineae</taxon>
        <taxon>Capsella</taxon>
    </lineage>
</organism>
<proteinExistence type="inferred from homology"/>
<dbReference type="PRINTS" id="PR01434">
    <property type="entry name" value="NADHDHGNASE5"/>
</dbReference>
<reference evidence="16" key="1">
    <citation type="journal article" date="2015" name="Mitochondrial DNA">
        <title>The complete chloroplast genome of Capsella rubella.</title>
        <authorList>
            <person name="Wu Z."/>
        </authorList>
    </citation>
    <scope>NUCLEOTIDE SEQUENCE</scope>
</reference>
<evidence type="ECO:0000259" key="15">
    <source>
        <dbReference type="Pfam" id="PF19530"/>
    </source>
</evidence>
<dbReference type="RefSeq" id="YP_009161980.1">
    <property type="nucleotide sequence ID" value="NC_027693.1"/>
</dbReference>
<comment type="similarity">
    <text evidence="13">Belongs to the complex I subunit 2 family.</text>
</comment>
<dbReference type="KEGG" id="crb:25194328"/>
<feature type="transmembrane region" description="Helical" evidence="13">
    <location>
        <begin position="22"/>
        <end position="47"/>
    </location>
</feature>
<protein>
    <recommendedName>
        <fullName evidence="13">NAD(P)H-quinone oxidoreductase subunit 2, chloroplastic</fullName>
        <ecNumber evidence="13">7.1.1.-</ecNumber>
    </recommendedName>
    <alternativeName>
        <fullName evidence="13">NAD(P)H dehydrogenase, subunit 2</fullName>
    </alternativeName>
    <alternativeName>
        <fullName evidence="13">NADH-plastoquinone oxidoreductase subunit 2</fullName>
    </alternativeName>
</protein>
<feature type="transmembrane region" description="Helical" evidence="13">
    <location>
        <begin position="348"/>
        <end position="372"/>
    </location>
</feature>
<comment type="catalytic activity">
    <reaction evidence="13">
        <text>a plastoquinone + NADH + (n+1) H(+)(in) = a plastoquinol + NAD(+) + n H(+)(out)</text>
        <dbReference type="Rhea" id="RHEA:42608"/>
        <dbReference type="Rhea" id="RHEA-COMP:9561"/>
        <dbReference type="Rhea" id="RHEA-COMP:9562"/>
        <dbReference type="ChEBI" id="CHEBI:15378"/>
        <dbReference type="ChEBI" id="CHEBI:17757"/>
        <dbReference type="ChEBI" id="CHEBI:57540"/>
        <dbReference type="ChEBI" id="CHEBI:57945"/>
        <dbReference type="ChEBI" id="CHEBI:62192"/>
    </reaction>
</comment>
<evidence type="ECO:0000256" key="9">
    <source>
        <dbReference type="ARBA" id="ARBA00022989"/>
    </source>
</evidence>
<comment type="subcellular location">
    <subcellularLocation>
        <location evidence="1">Membrane</location>
        <topology evidence="1">Multi-pass membrane protein</topology>
    </subcellularLocation>
    <subcellularLocation>
        <location evidence="13">Plastid</location>
        <location evidence="13">Chloroplast thylakoid membrane</location>
        <topology evidence="13">Multi-pass membrane protein</topology>
    </subcellularLocation>
</comment>
<dbReference type="GeneID" id="25194363"/>
<comment type="function">
    <text evidence="13">NDH shuttles electrons from NAD(P)H:plastoquinone, via FMN and iron-sulfur (Fe-S) centers, to quinones in the photosynthetic chain and possibly in a chloroplast respiratory chain. The immediate electron acceptor for the enzyme in this species is believed to be plastoquinone. Couples the redox reaction to proton translocation, and thus conserves the redox energy in a proton gradient.</text>
</comment>
<dbReference type="Pfam" id="PF19530">
    <property type="entry name" value="Ndh2_N"/>
    <property type="match status" value="1"/>
</dbReference>
<feature type="domain" description="NADH:quinone oxidoreductase/Mrp antiporter transmembrane" evidence="14">
    <location>
        <begin position="146"/>
        <end position="443"/>
    </location>
</feature>
<feature type="transmembrane region" description="Helical" evidence="13">
    <location>
        <begin position="59"/>
        <end position="79"/>
    </location>
</feature>
<evidence type="ECO:0000256" key="12">
    <source>
        <dbReference type="ARBA" id="ARBA00023136"/>
    </source>
</evidence>
<evidence type="ECO:0000256" key="10">
    <source>
        <dbReference type="ARBA" id="ARBA00023027"/>
    </source>
</evidence>
<dbReference type="PANTHER" id="PTHR22773">
    <property type="entry name" value="NADH DEHYDROGENASE"/>
    <property type="match status" value="1"/>
</dbReference>
<evidence type="ECO:0000256" key="6">
    <source>
        <dbReference type="ARBA" id="ARBA00022857"/>
    </source>
</evidence>
<dbReference type="GO" id="GO:0016655">
    <property type="term" value="F:oxidoreductase activity, acting on NAD(P)H, quinone or similar compound as acceptor"/>
    <property type="evidence" value="ECO:0007669"/>
    <property type="project" value="UniProtKB-UniRule"/>
</dbReference>
<keyword evidence="9 13" id="KW-1133">Transmembrane helix</keyword>
<dbReference type="NCBIfam" id="NF002701">
    <property type="entry name" value="PRK02504.1"/>
    <property type="match status" value="1"/>
</dbReference>
<dbReference type="RefSeq" id="YP_009161965.1">
    <property type="nucleotide sequence ID" value="NC_027693.1"/>
</dbReference>
<keyword evidence="2 13" id="KW-0813">Transport</keyword>
<dbReference type="GO" id="GO:0048038">
    <property type="term" value="F:quinone binding"/>
    <property type="evidence" value="ECO:0007669"/>
    <property type="project" value="UniProtKB-KW"/>
</dbReference>
<keyword evidence="6 13" id="KW-0521">NADP</keyword>